<proteinExistence type="predicted"/>
<keyword evidence="2" id="KW-1185">Reference proteome</keyword>
<gene>
    <name evidence="1" type="ORF">EPV75_01495</name>
</gene>
<dbReference type="KEGG" id="htr:EPV75_01495"/>
<dbReference type="Proteomes" id="UP000285478">
    <property type="component" value="Chromosome"/>
</dbReference>
<reference evidence="1 2" key="1">
    <citation type="journal article" date="2018" name="Environ. Microbiol.">
        <title>Genomes of ubiquitous marine and hypersaline Hydrogenovibrio, Thiomicrorhabdus and Thiomicrospira spp. encode a diversity of mechanisms to sustain chemolithoautotrophy in heterogeneous environments.</title>
        <authorList>
            <person name="Scott K.M."/>
            <person name="Williams J."/>
            <person name="Porter C.M.B."/>
            <person name="Russel S."/>
            <person name="Harmer T.L."/>
            <person name="Paul J.H."/>
            <person name="Antonen K.M."/>
            <person name="Bridges M.K."/>
            <person name="Camper G.J."/>
            <person name="Campla C.K."/>
            <person name="Casella L.G."/>
            <person name="Chase E."/>
            <person name="Conrad J.W."/>
            <person name="Cruz M.C."/>
            <person name="Dunlap D.S."/>
            <person name="Duran L."/>
            <person name="Fahsbender E.M."/>
            <person name="Goldsmith D.B."/>
            <person name="Keeley R.F."/>
            <person name="Kondoff M.R."/>
            <person name="Kussy B.I."/>
            <person name="Lane M.K."/>
            <person name="Lawler S."/>
            <person name="Leigh B.A."/>
            <person name="Lewis C."/>
            <person name="Lostal L.M."/>
            <person name="Marking D."/>
            <person name="Mancera P.A."/>
            <person name="McClenthan E.C."/>
            <person name="McIntyre E.A."/>
            <person name="Mine J.A."/>
            <person name="Modi S."/>
            <person name="Moore B.D."/>
            <person name="Morgan W.A."/>
            <person name="Nelson K.M."/>
            <person name="Nguyen K.N."/>
            <person name="Ogburn N."/>
            <person name="Parrino D.G."/>
            <person name="Pedapudi A.D."/>
            <person name="Pelham R.P."/>
            <person name="Preece A.M."/>
            <person name="Rampersad E.A."/>
            <person name="Richardson J.C."/>
            <person name="Rodgers C.M."/>
            <person name="Schaffer B.L."/>
            <person name="Sheridan N.E."/>
            <person name="Solone M.R."/>
            <person name="Staley Z.R."/>
            <person name="Tabuchi M."/>
            <person name="Waide R.J."/>
            <person name="Wanjugi P.W."/>
            <person name="Young S."/>
            <person name="Clum A."/>
            <person name="Daum C."/>
            <person name="Huntemann M."/>
            <person name="Ivanova N."/>
            <person name="Kyrpides N."/>
            <person name="Mikhailova N."/>
            <person name="Palaniappan K."/>
            <person name="Pillay M."/>
            <person name="Reddy T.B.K."/>
            <person name="Shapiro N."/>
            <person name="Stamatis D."/>
            <person name="Varghese N."/>
            <person name="Woyke T."/>
            <person name="Boden R."/>
            <person name="Freyermuth S.K."/>
            <person name="Kerfeld C.A."/>
        </authorList>
    </citation>
    <scope>NUCLEOTIDE SEQUENCE [LARGE SCALE GENOMIC DNA]</scope>
    <source>
        <strain evidence="1 2">JR-2</strain>
    </source>
</reference>
<evidence type="ECO:0000313" key="2">
    <source>
        <dbReference type="Proteomes" id="UP000285478"/>
    </source>
</evidence>
<dbReference type="AlphaFoldDB" id="A0A451G4N2"/>
<organism evidence="1 2">
    <name type="scientific">Hydrogenovibrio thermophilus</name>
    <dbReference type="NCBI Taxonomy" id="265883"/>
    <lineage>
        <taxon>Bacteria</taxon>
        <taxon>Pseudomonadati</taxon>
        <taxon>Pseudomonadota</taxon>
        <taxon>Gammaproteobacteria</taxon>
        <taxon>Thiotrichales</taxon>
        <taxon>Piscirickettsiaceae</taxon>
        <taxon>Hydrogenovibrio</taxon>
    </lineage>
</organism>
<evidence type="ECO:0000313" key="1">
    <source>
        <dbReference type="EMBL" id="QAB14437.1"/>
    </source>
</evidence>
<dbReference type="EMBL" id="CP035033">
    <property type="protein sequence ID" value="QAB14437.1"/>
    <property type="molecule type" value="Genomic_DNA"/>
</dbReference>
<sequence length="94" mass="11656">MLYHLLQGWPEIFVKACQVTNTFSYMIKTPYLEFPYWVEDALFFRIQKYKYSACDKEKSNIVNFFDKRLQKKIRPEQVRRYLAYYFEERSRALD</sequence>
<name>A0A451G4N2_9GAMM</name>
<accession>A0A451G4N2</accession>
<dbReference type="RefSeq" id="WP_128384241.1">
    <property type="nucleotide sequence ID" value="NZ_CP035033.1"/>
</dbReference>
<protein>
    <submittedName>
        <fullName evidence="1">Uncharacterized protein</fullName>
    </submittedName>
</protein>